<evidence type="ECO:0000313" key="1">
    <source>
        <dbReference type="EMBL" id="GBN11745.1"/>
    </source>
</evidence>
<dbReference type="EMBL" id="BGPR01118056">
    <property type="protein sequence ID" value="GBN11752.1"/>
    <property type="molecule type" value="Genomic_DNA"/>
</dbReference>
<dbReference type="AlphaFoldDB" id="A0A4Y2LAP0"/>
<dbReference type="EMBL" id="BGPR01118054">
    <property type="protein sequence ID" value="GBN11745.1"/>
    <property type="molecule type" value="Genomic_DNA"/>
</dbReference>
<dbReference type="EMBL" id="BGPR01118068">
    <property type="protein sequence ID" value="GBN11789.1"/>
    <property type="molecule type" value="Genomic_DNA"/>
</dbReference>
<name>A0A4Y2LAP0_ARAVE</name>
<evidence type="ECO:0000313" key="3">
    <source>
        <dbReference type="EMBL" id="GBN11789.1"/>
    </source>
</evidence>
<keyword evidence="4" id="KW-1185">Reference proteome</keyword>
<reference evidence="1 4" key="1">
    <citation type="journal article" date="2019" name="Sci. Rep.">
        <title>Orb-weaving spider Araneus ventricosus genome elucidates the spidroin gene catalogue.</title>
        <authorList>
            <person name="Kono N."/>
            <person name="Nakamura H."/>
            <person name="Ohtoshi R."/>
            <person name="Moran D.A.P."/>
            <person name="Shinohara A."/>
            <person name="Yoshida Y."/>
            <person name="Fujiwara M."/>
            <person name="Mori M."/>
            <person name="Tomita M."/>
            <person name="Arakawa K."/>
        </authorList>
    </citation>
    <scope>NUCLEOTIDE SEQUENCE [LARGE SCALE GENOMIC DNA]</scope>
</reference>
<organism evidence="1 4">
    <name type="scientific">Araneus ventricosus</name>
    <name type="common">Orbweaver spider</name>
    <name type="synonym">Epeira ventricosa</name>
    <dbReference type="NCBI Taxonomy" id="182803"/>
    <lineage>
        <taxon>Eukaryota</taxon>
        <taxon>Metazoa</taxon>
        <taxon>Ecdysozoa</taxon>
        <taxon>Arthropoda</taxon>
        <taxon>Chelicerata</taxon>
        <taxon>Arachnida</taxon>
        <taxon>Araneae</taxon>
        <taxon>Araneomorphae</taxon>
        <taxon>Entelegynae</taxon>
        <taxon>Araneoidea</taxon>
        <taxon>Araneidae</taxon>
        <taxon>Araneus</taxon>
    </lineage>
</organism>
<accession>A0A4Y2LAP0</accession>
<sequence>MRRDHWSCAVCFVGTWNHVHSGRSSKTNLKQRARSVIATGTFVRCAEITGVVQFTSSAHGITYILEDLWNVGEP</sequence>
<feature type="non-terminal residue" evidence="1">
    <location>
        <position position="74"/>
    </location>
</feature>
<protein>
    <submittedName>
        <fullName evidence="1">Uncharacterized protein</fullName>
    </submittedName>
</protein>
<comment type="caution">
    <text evidence="1">The sequence shown here is derived from an EMBL/GenBank/DDBJ whole genome shotgun (WGS) entry which is preliminary data.</text>
</comment>
<dbReference type="Proteomes" id="UP000499080">
    <property type="component" value="Unassembled WGS sequence"/>
</dbReference>
<evidence type="ECO:0000313" key="4">
    <source>
        <dbReference type="Proteomes" id="UP000499080"/>
    </source>
</evidence>
<proteinExistence type="predicted"/>
<gene>
    <name evidence="3" type="ORF">AVEN_150028_1</name>
    <name evidence="1" type="ORF">AVEN_41696_1</name>
    <name evidence="2" type="ORF">AVEN_73179_1</name>
</gene>
<evidence type="ECO:0000313" key="2">
    <source>
        <dbReference type="EMBL" id="GBN11752.1"/>
    </source>
</evidence>